<comment type="caution">
    <text evidence="2">The sequence shown here is derived from an EMBL/GenBank/DDBJ whole genome shotgun (WGS) entry which is preliminary data.</text>
</comment>
<evidence type="ECO:0000259" key="1">
    <source>
        <dbReference type="Pfam" id="PF23019"/>
    </source>
</evidence>
<evidence type="ECO:0000313" key="2">
    <source>
        <dbReference type="EMBL" id="GAL63472.1"/>
    </source>
</evidence>
<dbReference type="EMBL" id="BBNQ01000011">
    <property type="protein sequence ID" value="GAL63472.1"/>
    <property type="molecule type" value="Genomic_DNA"/>
</dbReference>
<protein>
    <recommendedName>
        <fullName evidence="1">DUF7033 domain-containing protein</fullName>
    </recommendedName>
</protein>
<proteinExistence type="predicted"/>
<dbReference type="InterPro" id="IPR054297">
    <property type="entry name" value="DUF7033"/>
</dbReference>
<dbReference type="Pfam" id="PF23019">
    <property type="entry name" value="DUF7033"/>
    <property type="match status" value="1"/>
</dbReference>
<dbReference type="CDD" id="cd10931">
    <property type="entry name" value="CE4_u7"/>
    <property type="match status" value="1"/>
</dbReference>
<reference evidence="2 3" key="1">
    <citation type="journal article" date="2014" name="Genome Announc.">
        <title>Draft Genome Sequences of Marine Flavobacterium Algibacter lectus Strains SS8 and NR4.</title>
        <authorList>
            <person name="Takatani N."/>
            <person name="Nakanishi M."/>
            <person name="Meirelles P."/>
            <person name="Mino S."/>
            <person name="Suda W."/>
            <person name="Oshima K."/>
            <person name="Hattori M."/>
            <person name="Ohkuma M."/>
            <person name="Hosokawa M."/>
            <person name="Miyashita K."/>
            <person name="Thompson F.L."/>
            <person name="Niwa A."/>
            <person name="Sawabe T."/>
            <person name="Sawabe T."/>
        </authorList>
    </citation>
    <scope>NUCLEOTIDE SEQUENCE [LARGE SCALE GENOMIC DNA]</scope>
    <source>
        <strain evidence="2 3">JCM 19300</strain>
    </source>
</reference>
<dbReference type="OrthoDB" id="5573484at2"/>
<gene>
    <name evidence="2" type="ORF">JCM19300_1818</name>
</gene>
<organism evidence="2 3">
    <name type="scientific">Algibacter lectus</name>
    <dbReference type="NCBI Taxonomy" id="221126"/>
    <lineage>
        <taxon>Bacteria</taxon>
        <taxon>Pseudomonadati</taxon>
        <taxon>Bacteroidota</taxon>
        <taxon>Flavobacteriia</taxon>
        <taxon>Flavobacteriales</taxon>
        <taxon>Flavobacteriaceae</taxon>
        <taxon>Algibacter</taxon>
    </lineage>
</organism>
<dbReference type="Proteomes" id="UP000029644">
    <property type="component" value="Unassembled WGS sequence"/>
</dbReference>
<name>A0A090W7J7_9FLAO</name>
<feature type="domain" description="DUF7033" evidence="1">
    <location>
        <begin position="95"/>
        <end position="182"/>
    </location>
</feature>
<accession>A0A090W7J7</accession>
<dbReference type="AlphaFoldDB" id="A0A090W7J7"/>
<dbReference type="RefSeq" id="WP_042505253.1">
    <property type="nucleotide sequence ID" value="NZ_BBNQ01000011.1"/>
</dbReference>
<sequence length="434" mass="51003">MLLVYTHKISPRLNYVFKHICTRVLGIDVTFTTKVEKFIAHDSIKMSYTKQALGNEFFVKSNDLLFEQGLNDIEINIMDWGHSKCFFFNGDKSAIPFDIFAASFYLLSRYEEYLPHVKDEFGRFTASESIAYKHKFLHQPVVDIWAYKFKEALQKQFPDFEFPTKTYSIKPIIDVPNPYRYKLSGIMRTIGGTLKDVFRFKFKSLYTRFMVLMHFSHDPYDTFKYVINKQKQSKFRFSFFFLLGEYSTYDKGANVNNKSFISLIKHVGDYSNVGLKISYFAIDDADVLKKEKTKIEDIINKPLRASRQSFSKLNLPETYRNLIELNIKEDYTMGYVNEIGFRAGSCTPFLFYDLDYEIQTPLKICPYHVMDFALLKHKSLLDKKRVLNNIINEVKQVNGQFVSVFHNYTLSYSDRWSGFKDLFNIILESGNNEN</sequence>
<evidence type="ECO:0000313" key="3">
    <source>
        <dbReference type="Proteomes" id="UP000029644"/>
    </source>
</evidence>